<dbReference type="PANTHER" id="PTHR46797">
    <property type="entry name" value="HTH-TYPE TRANSCRIPTIONAL REGULATOR"/>
    <property type="match status" value="1"/>
</dbReference>
<evidence type="ECO:0000256" key="1">
    <source>
        <dbReference type="ARBA" id="ARBA00023125"/>
    </source>
</evidence>
<evidence type="ECO:0000313" key="4">
    <source>
        <dbReference type="Proteomes" id="UP000789833"/>
    </source>
</evidence>
<reference evidence="3 4" key="1">
    <citation type="submission" date="2021-10" db="EMBL/GenBank/DDBJ databases">
        <authorList>
            <person name="Criscuolo A."/>
        </authorList>
    </citation>
    <scope>NUCLEOTIDE SEQUENCE [LARGE SCALE GENOMIC DNA]</scope>
    <source>
        <strain evidence="4">CIP 111883</strain>
    </source>
</reference>
<keyword evidence="4" id="KW-1185">Reference proteome</keyword>
<dbReference type="RefSeq" id="WP_230500269.1">
    <property type="nucleotide sequence ID" value="NZ_CAKJTJ010000004.1"/>
</dbReference>
<dbReference type="InterPro" id="IPR010982">
    <property type="entry name" value="Lambda_DNA-bd_dom_sf"/>
</dbReference>
<accession>A0ABM8YK78</accession>
<dbReference type="InterPro" id="IPR001387">
    <property type="entry name" value="Cro/C1-type_HTH"/>
</dbReference>
<dbReference type="InterPro" id="IPR050807">
    <property type="entry name" value="TransReg_Diox_bact_type"/>
</dbReference>
<dbReference type="PROSITE" id="PS50943">
    <property type="entry name" value="HTH_CROC1"/>
    <property type="match status" value="1"/>
</dbReference>
<keyword evidence="1" id="KW-0238">DNA-binding</keyword>
<evidence type="ECO:0000259" key="2">
    <source>
        <dbReference type="PROSITE" id="PS50943"/>
    </source>
</evidence>
<organism evidence="3 4">
    <name type="scientific">Sutcliffiella rhizosphaerae</name>
    <dbReference type="NCBI Taxonomy" id="2880967"/>
    <lineage>
        <taxon>Bacteria</taxon>
        <taxon>Bacillati</taxon>
        <taxon>Bacillota</taxon>
        <taxon>Bacilli</taxon>
        <taxon>Bacillales</taxon>
        <taxon>Bacillaceae</taxon>
        <taxon>Sutcliffiella</taxon>
    </lineage>
</organism>
<dbReference type="SMART" id="SM00530">
    <property type="entry name" value="HTH_XRE"/>
    <property type="match status" value="1"/>
</dbReference>
<dbReference type="EMBL" id="CAKJTJ010000004">
    <property type="protein sequence ID" value="CAG9620335.1"/>
    <property type="molecule type" value="Genomic_DNA"/>
</dbReference>
<comment type="caution">
    <text evidence="3">The sequence shown here is derived from an EMBL/GenBank/DDBJ whole genome shotgun (WGS) entry which is preliminary data.</text>
</comment>
<evidence type="ECO:0000313" key="3">
    <source>
        <dbReference type="EMBL" id="CAG9620335.1"/>
    </source>
</evidence>
<sequence>MLGDRIRELRKQQKMTLEGLAGKELTKGMLSLIENNKANPSMESLTFIAKQLGVDVAELLGEDSSGERREVLEHAEVIYNTPKTELPEKYLKLLELIEPFIGKLAQGYESARLLEIYSYALQRENKHGWESTLKKAADMYDQMNISANRARIGIFLSDIPFFERQFEEALKTFQLERKAIEAKYPHIEPLTQLDLDYSEAILLYAAGHTSSAIETTERAIAFSKEKRIFYRIDDLYRLAAAHTQMEGNIKEGEYYLNKLKIYGEFADHSSSLYFYKLFSVMRLISDGKYTQALSQVEESLSDSEIQTFYKPWFYLEKAKVLYYLKRYEEALTFIEKVVMPEIYHPIDLSSYYIKETYHALILSKLGRTDEAISAAKTAVHNLAPLPDSKLKQFSFEVLENLTNEHR</sequence>
<proteinExistence type="predicted"/>
<name>A0ABM8YK78_9BACI</name>
<dbReference type="CDD" id="cd00093">
    <property type="entry name" value="HTH_XRE"/>
    <property type="match status" value="1"/>
</dbReference>
<dbReference type="Gene3D" id="1.25.40.10">
    <property type="entry name" value="Tetratricopeptide repeat domain"/>
    <property type="match status" value="2"/>
</dbReference>
<dbReference type="Pfam" id="PF01381">
    <property type="entry name" value="HTH_3"/>
    <property type="match status" value="1"/>
</dbReference>
<feature type="domain" description="HTH cro/C1-type" evidence="2">
    <location>
        <begin position="6"/>
        <end position="59"/>
    </location>
</feature>
<protein>
    <recommendedName>
        <fullName evidence="2">HTH cro/C1-type domain-containing protein</fullName>
    </recommendedName>
</protein>
<dbReference type="Proteomes" id="UP000789833">
    <property type="component" value="Unassembled WGS sequence"/>
</dbReference>
<dbReference type="SUPFAM" id="SSF48452">
    <property type="entry name" value="TPR-like"/>
    <property type="match status" value="1"/>
</dbReference>
<dbReference type="InterPro" id="IPR011990">
    <property type="entry name" value="TPR-like_helical_dom_sf"/>
</dbReference>
<dbReference type="PANTHER" id="PTHR46797:SF1">
    <property type="entry name" value="METHYLPHOSPHONATE SYNTHASE"/>
    <property type="match status" value="1"/>
</dbReference>
<dbReference type="SUPFAM" id="SSF47413">
    <property type="entry name" value="lambda repressor-like DNA-binding domains"/>
    <property type="match status" value="1"/>
</dbReference>
<gene>
    <name evidence="3" type="ORF">BACCIP111883_01103</name>
</gene>